<evidence type="ECO:0000313" key="2">
    <source>
        <dbReference type="EMBL" id="GGF39557.1"/>
    </source>
</evidence>
<organism evidence="2 3">
    <name type="scientific">Aliidongia dinghuensis</name>
    <dbReference type="NCBI Taxonomy" id="1867774"/>
    <lineage>
        <taxon>Bacteria</taxon>
        <taxon>Pseudomonadati</taxon>
        <taxon>Pseudomonadota</taxon>
        <taxon>Alphaproteobacteria</taxon>
        <taxon>Rhodospirillales</taxon>
        <taxon>Dongiaceae</taxon>
        <taxon>Aliidongia</taxon>
    </lineage>
</organism>
<gene>
    <name evidence="2" type="ORF">GCM10011611_52470</name>
</gene>
<protein>
    <submittedName>
        <fullName evidence="2">Uncharacterized protein</fullName>
    </submittedName>
</protein>
<dbReference type="EMBL" id="BMJQ01000016">
    <property type="protein sequence ID" value="GGF39557.1"/>
    <property type="molecule type" value="Genomic_DNA"/>
</dbReference>
<reference evidence="2" key="2">
    <citation type="submission" date="2020-09" db="EMBL/GenBank/DDBJ databases">
        <authorList>
            <person name="Sun Q."/>
            <person name="Zhou Y."/>
        </authorList>
    </citation>
    <scope>NUCLEOTIDE SEQUENCE</scope>
    <source>
        <strain evidence="2">CGMCC 1.15725</strain>
    </source>
</reference>
<name>A0A8J2YZ94_9PROT</name>
<feature type="region of interest" description="Disordered" evidence="1">
    <location>
        <begin position="35"/>
        <end position="58"/>
    </location>
</feature>
<feature type="compositionally biased region" description="Basic and acidic residues" evidence="1">
    <location>
        <begin position="35"/>
        <end position="48"/>
    </location>
</feature>
<evidence type="ECO:0000313" key="3">
    <source>
        <dbReference type="Proteomes" id="UP000646365"/>
    </source>
</evidence>
<proteinExistence type="predicted"/>
<dbReference type="Proteomes" id="UP000646365">
    <property type="component" value="Unassembled WGS sequence"/>
</dbReference>
<dbReference type="AlphaFoldDB" id="A0A8J2YZ94"/>
<accession>A0A8J2YZ94</accession>
<sequence>MSISSVSSAAPTAPLTGNAALQAARAQYLRTGIDKDAAIGDPDHDAPRKPVSAVATPATQTSSSAATVANATTTISTSSAAAAAAYEATAKR</sequence>
<keyword evidence="3" id="KW-1185">Reference proteome</keyword>
<dbReference type="RefSeq" id="WP_189051132.1">
    <property type="nucleotide sequence ID" value="NZ_BMJQ01000016.1"/>
</dbReference>
<evidence type="ECO:0000256" key="1">
    <source>
        <dbReference type="SAM" id="MobiDB-lite"/>
    </source>
</evidence>
<comment type="caution">
    <text evidence="2">The sequence shown here is derived from an EMBL/GenBank/DDBJ whole genome shotgun (WGS) entry which is preliminary data.</text>
</comment>
<reference evidence="2" key="1">
    <citation type="journal article" date="2014" name="Int. J. Syst. Evol. Microbiol.">
        <title>Complete genome sequence of Corynebacterium casei LMG S-19264T (=DSM 44701T), isolated from a smear-ripened cheese.</title>
        <authorList>
            <consortium name="US DOE Joint Genome Institute (JGI-PGF)"/>
            <person name="Walter F."/>
            <person name="Albersmeier A."/>
            <person name="Kalinowski J."/>
            <person name="Ruckert C."/>
        </authorList>
    </citation>
    <scope>NUCLEOTIDE SEQUENCE</scope>
    <source>
        <strain evidence="2">CGMCC 1.15725</strain>
    </source>
</reference>